<reference evidence="4" key="1">
    <citation type="submission" date="2019-12" db="EMBL/GenBank/DDBJ databases">
        <authorList>
            <person name="Scholes J."/>
        </authorList>
    </citation>
    <scope>NUCLEOTIDE SEQUENCE</scope>
</reference>
<dbReference type="PROSITE" id="PS50878">
    <property type="entry name" value="RT_POL"/>
    <property type="match status" value="1"/>
</dbReference>
<dbReference type="EMBL" id="CACSLK010027831">
    <property type="protein sequence ID" value="CAA0831246.1"/>
    <property type="molecule type" value="Genomic_DNA"/>
</dbReference>
<feature type="compositionally biased region" description="Polar residues" evidence="2">
    <location>
        <begin position="383"/>
        <end position="392"/>
    </location>
</feature>
<feature type="region of interest" description="Disordered" evidence="2">
    <location>
        <begin position="212"/>
        <end position="250"/>
    </location>
</feature>
<gene>
    <name evidence="4" type="ORF">SHERM_26626</name>
</gene>
<organism evidence="4 5">
    <name type="scientific">Striga hermonthica</name>
    <name type="common">Purple witchweed</name>
    <name type="synonym">Buchnera hermonthica</name>
    <dbReference type="NCBI Taxonomy" id="68872"/>
    <lineage>
        <taxon>Eukaryota</taxon>
        <taxon>Viridiplantae</taxon>
        <taxon>Streptophyta</taxon>
        <taxon>Embryophyta</taxon>
        <taxon>Tracheophyta</taxon>
        <taxon>Spermatophyta</taxon>
        <taxon>Magnoliopsida</taxon>
        <taxon>eudicotyledons</taxon>
        <taxon>Gunneridae</taxon>
        <taxon>Pentapetalae</taxon>
        <taxon>asterids</taxon>
        <taxon>lamiids</taxon>
        <taxon>Lamiales</taxon>
        <taxon>Orobanchaceae</taxon>
        <taxon>Buchnereae</taxon>
        <taxon>Striga</taxon>
    </lineage>
</organism>
<feature type="compositionally biased region" description="Basic and acidic residues" evidence="2">
    <location>
        <begin position="220"/>
        <end position="234"/>
    </location>
</feature>
<name>A0A9N7RHT7_STRHE</name>
<dbReference type="InterPro" id="IPR043128">
    <property type="entry name" value="Rev_trsase/Diguanyl_cyclase"/>
</dbReference>
<dbReference type="CDD" id="cd01647">
    <property type="entry name" value="RT_LTR"/>
    <property type="match status" value="1"/>
</dbReference>
<feature type="non-terminal residue" evidence="4">
    <location>
        <position position="974"/>
    </location>
</feature>
<dbReference type="Gene3D" id="3.30.70.270">
    <property type="match status" value="2"/>
</dbReference>
<protein>
    <recommendedName>
        <fullName evidence="3">Reverse transcriptase domain-containing protein</fullName>
    </recommendedName>
</protein>
<dbReference type="Gene3D" id="3.10.10.10">
    <property type="entry name" value="HIV Type 1 Reverse Transcriptase, subunit A, domain 1"/>
    <property type="match status" value="1"/>
</dbReference>
<feature type="region of interest" description="Disordered" evidence="2">
    <location>
        <begin position="340"/>
        <end position="407"/>
    </location>
</feature>
<dbReference type="Pfam" id="PF03732">
    <property type="entry name" value="Retrotrans_gag"/>
    <property type="match status" value="1"/>
</dbReference>
<feature type="domain" description="Reverse transcriptase" evidence="3">
    <location>
        <begin position="543"/>
        <end position="722"/>
    </location>
</feature>
<dbReference type="InterPro" id="IPR050951">
    <property type="entry name" value="Retrovirus_Pol_polyprotein"/>
</dbReference>
<dbReference type="SUPFAM" id="SSF56672">
    <property type="entry name" value="DNA/RNA polymerases"/>
    <property type="match status" value="1"/>
</dbReference>
<dbReference type="InterPro" id="IPR000477">
    <property type="entry name" value="RT_dom"/>
</dbReference>
<dbReference type="PANTHER" id="PTHR37984:SF5">
    <property type="entry name" value="PROTEIN NYNRIN-LIKE"/>
    <property type="match status" value="1"/>
</dbReference>
<proteinExistence type="predicted"/>
<feature type="non-terminal residue" evidence="4">
    <location>
        <position position="1"/>
    </location>
</feature>
<keyword evidence="5" id="KW-1185">Reference proteome</keyword>
<dbReference type="InterPro" id="IPR005162">
    <property type="entry name" value="Retrotrans_gag_dom"/>
</dbReference>
<dbReference type="Pfam" id="PF00078">
    <property type="entry name" value="RVT_1"/>
    <property type="match status" value="1"/>
</dbReference>
<evidence type="ECO:0000313" key="5">
    <source>
        <dbReference type="Proteomes" id="UP001153555"/>
    </source>
</evidence>
<evidence type="ECO:0000313" key="4">
    <source>
        <dbReference type="EMBL" id="CAA0831246.1"/>
    </source>
</evidence>
<dbReference type="OrthoDB" id="542221at2759"/>
<dbReference type="PANTHER" id="PTHR37984">
    <property type="entry name" value="PROTEIN CBG26694"/>
    <property type="match status" value="1"/>
</dbReference>
<dbReference type="Pfam" id="PF17919">
    <property type="entry name" value="RT_RNaseH_2"/>
    <property type="match status" value="1"/>
</dbReference>
<sequence length="974" mass="110749">ELESRQRAPEDPPRRASTSAQVYLEADSPLTPELTSEPVPGKVKVPQIGLYDGTSDPDSHLGHYTSWMDLHGASDALRCRMFSLTLGPRAQKWYHSLPPHSIWKWQQLRSAFRSHFIGAHVCLIPKESLANITQKDDESVKDYIARFNDRVQNMEPCHPETLLVMAIAGLKPNSIFRWTLCQNKPNTFQEFLARAQQHIIAEEAMSVPGFNFNSKSSKAGTDEKRKNKFFDKQNKTQFRGPPRGDPNDPEVRAARKQYANDVKSGYQTVYSAGAATIYEEIKGKGILPDPKPLRMPEEKLDKSRYCDYHKSPGHNTEECLSLLAALLRLIGHPQLRKFYRNTDSQRRGPGRQVESFDDEDDEEDRGAMTKRIRQGDKKVFMFTSETSDSNPAEISRGRKRDRSPEPMRIAVHRVNTNNSRSTLSRRQVKAYARQAHNSGKQLYTTDLRDVLNNRNCPITFNMEDANHFAHPHSDALVITVPICGIPNSDVFAWKHEDMKGIDPGVASHKLNLDRTVRPVVQKRRKLGPDRQKALEEEVKKLVDNKFITEAKYPTWVSNPVLVKKSNGLWRLCIDFSDLNKACPKDSYPLPHIDYMVDATSGHELMSFMDAYSSYNQIPMDPEDSEHTSFYSARGLYCYTMMPFGLKNAGATYQRLVNKMFATLIGHTMEVYVDDTLVKSVHAFDHITHLRDMFAILRSYSMVLNPKKFTFGVESGKFLGYMVSQRGIEANPAKIKAIRDLTPPTSVKGVQALTGRLAALNRFISKSTDRCKPFFEAIKKGKRFEWTEECQKALDSIKETLISPPTLQKPKPEEMLFLYLGVSESAISAVLIREEGLLQSPIYYVSKALHDAEIRYPPMEKLAFALVIATRKLRPYFQEHSITVRTSYPLRQILHRPDTSGRMVKWAIELGQFDIHYQPRTAIKAQALSDFIAEFTPAIAVHYNNQPWVLYIDGSSTANRAGAGIVLADPENRLF</sequence>
<feature type="region of interest" description="Disordered" evidence="2">
    <location>
        <begin position="1"/>
        <end position="41"/>
    </location>
</feature>
<evidence type="ECO:0000256" key="2">
    <source>
        <dbReference type="SAM" id="MobiDB-lite"/>
    </source>
</evidence>
<dbReference type="InterPro" id="IPR041577">
    <property type="entry name" value="RT_RNaseH_2"/>
</dbReference>
<dbReference type="InterPro" id="IPR043502">
    <property type="entry name" value="DNA/RNA_pol_sf"/>
</dbReference>
<dbReference type="Gene3D" id="3.10.20.370">
    <property type="match status" value="1"/>
</dbReference>
<comment type="caution">
    <text evidence="4">The sequence shown here is derived from an EMBL/GenBank/DDBJ whole genome shotgun (WGS) entry which is preliminary data.</text>
</comment>
<feature type="compositionally biased region" description="Basic and acidic residues" evidence="2">
    <location>
        <begin position="1"/>
        <end position="14"/>
    </location>
</feature>
<keyword evidence="1" id="KW-0511">Multifunctional enzyme</keyword>
<evidence type="ECO:0000256" key="1">
    <source>
        <dbReference type="ARBA" id="ARBA00023268"/>
    </source>
</evidence>
<dbReference type="Proteomes" id="UP001153555">
    <property type="component" value="Unassembled WGS sequence"/>
</dbReference>
<feature type="compositionally biased region" description="Acidic residues" evidence="2">
    <location>
        <begin position="355"/>
        <end position="364"/>
    </location>
</feature>
<dbReference type="GO" id="GO:0003824">
    <property type="term" value="F:catalytic activity"/>
    <property type="evidence" value="ECO:0007669"/>
    <property type="project" value="UniProtKB-KW"/>
</dbReference>
<dbReference type="AlphaFoldDB" id="A0A9N7RHT7"/>
<accession>A0A9N7RHT7</accession>
<evidence type="ECO:0000259" key="3">
    <source>
        <dbReference type="PROSITE" id="PS50878"/>
    </source>
</evidence>